<evidence type="ECO:0000313" key="2">
    <source>
        <dbReference type="EMBL" id="OEL25865.1"/>
    </source>
</evidence>
<name>A0A1E5VL70_9POAL</name>
<dbReference type="AlphaFoldDB" id="A0A1E5VL70"/>
<comment type="caution">
    <text evidence="2">The sequence shown here is derived from an EMBL/GenBank/DDBJ whole genome shotgun (WGS) entry which is preliminary data.</text>
</comment>
<evidence type="ECO:0000313" key="3">
    <source>
        <dbReference type="Proteomes" id="UP000095767"/>
    </source>
</evidence>
<dbReference type="SUPFAM" id="SSF51182">
    <property type="entry name" value="RmlC-like cupins"/>
    <property type="match status" value="1"/>
</dbReference>
<organism evidence="2 3">
    <name type="scientific">Dichanthelium oligosanthes</name>
    <dbReference type="NCBI Taxonomy" id="888268"/>
    <lineage>
        <taxon>Eukaryota</taxon>
        <taxon>Viridiplantae</taxon>
        <taxon>Streptophyta</taxon>
        <taxon>Embryophyta</taxon>
        <taxon>Tracheophyta</taxon>
        <taxon>Spermatophyta</taxon>
        <taxon>Magnoliopsida</taxon>
        <taxon>Liliopsida</taxon>
        <taxon>Poales</taxon>
        <taxon>Poaceae</taxon>
        <taxon>PACMAD clade</taxon>
        <taxon>Panicoideae</taxon>
        <taxon>Panicodae</taxon>
        <taxon>Paniceae</taxon>
        <taxon>Dichantheliinae</taxon>
        <taxon>Dichanthelium</taxon>
    </lineage>
</organism>
<dbReference type="Pfam" id="PF00190">
    <property type="entry name" value="Cupin_1"/>
    <property type="match status" value="1"/>
</dbReference>
<dbReference type="InterPro" id="IPR014710">
    <property type="entry name" value="RmlC-like_jellyroll"/>
</dbReference>
<protein>
    <submittedName>
        <fullName evidence="2">Germin-like protein 8-13</fullName>
    </submittedName>
</protein>
<dbReference type="PANTHER" id="PTHR31238">
    <property type="entry name" value="GERMIN-LIKE PROTEIN SUBFAMILY 3 MEMBER 3"/>
    <property type="match status" value="1"/>
</dbReference>
<accession>A0A1E5VL70</accession>
<dbReference type="InterPro" id="IPR011051">
    <property type="entry name" value="RmlC_Cupin_sf"/>
</dbReference>
<keyword evidence="3" id="KW-1185">Reference proteome</keyword>
<dbReference type="EMBL" id="LWDX02036064">
    <property type="protein sequence ID" value="OEL25865.1"/>
    <property type="molecule type" value="Genomic_DNA"/>
</dbReference>
<sequence length="77" mass="8066">MSTGELFAIPQGLLHFLYNSGDTAAVAFAAYSSPNPGAQIVDLALFANNLTSAVVEKVTFLADAEIKRLKAMFGGSD</sequence>
<dbReference type="InterPro" id="IPR006045">
    <property type="entry name" value="Cupin_1"/>
</dbReference>
<feature type="domain" description="Cupin type-1" evidence="1">
    <location>
        <begin position="2"/>
        <end position="66"/>
    </location>
</feature>
<reference evidence="2 3" key="1">
    <citation type="submission" date="2016-09" db="EMBL/GenBank/DDBJ databases">
        <title>The draft genome of Dichanthelium oligosanthes: A C3 panicoid grass species.</title>
        <authorList>
            <person name="Studer A.J."/>
            <person name="Schnable J.C."/>
            <person name="Brutnell T.P."/>
        </authorList>
    </citation>
    <scope>NUCLEOTIDE SEQUENCE [LARGE SCALE GENOMIC DNA]</scope>
    <source>
        <strain evidence="3">cv. Kellogg 1175</strain>
        <tissue evidence="2">Leaf</tissue>
    </source>
</reference>
<evidence type="ECO:0000259" key="1">
    <source>
        <dbReference type="Pfam" id="PF00190"/>
    </source>
</evidence>
<gene>
    <name evidence="2" type="ORF">BAE44_0013118</name>
</gene>
<proteinExistence type="predicted"/>
<dbReference type="Gene3D" id="2.60.120.10">
    <property type="entry name" value="Jelly Rolls"/>
    <property type="match status" value="1"/>
</dbReference>
<dbReference type="STRING" id="888268.A0A1E5VL70"/>
<dbReference type="Proteomes" id="UP000095767">
    <property type="component" value="Unassembled WGS sequence"/>
</dbReference>
<dbReference type="OrthoDB" id="1921208at2759"/>